<keyword evidence="3" id="KW-1185">Reference proteome</keyword>
<evidence type="ECO:0008006" key="4">
    <source>
        <dbReference type="Google" id="ProtNLM"/>
    </source>
</evidence>
<gene>
    <name evidence="2" type="ORF">QHF89_25685</name>
</gene>
<proteinExistence type="predicted"/>
<protein>
    <recommendedName>
        <fullName evidence="4">Lipoprotein</fullName>
    </recommendedName>
</protein>
<evidence type="ECO:0000313" key="3">
    <source>
        <dbReference type="Proteomes" id="UP001160301"/>
    </source>
</evidence>
<reference evidence="2 3" key="1">
    <citation type="submission" date="2023-04" db="EMBL/GenBank/DDBJ databases">
        <title>The genome sequence of Polyangium sorediatum DSM14670.</title>
        <authorList>
            <person name="Zhang X."/>
        </authorList>
    </citation>
    <scope>NUCLEOTIDE SEQUENCE [LARGE SCALE GENOMIC DNA]</scope>
    <source>
        <strain evidence="2 3">DSM 14670</strain>
    </source>
</reference>
<accession>A0ABT6NX81</accession>
<comment type="caution">
    <text evidence="2">The sequence shown here is derived from an EMBL/GenBank/DDBJ whole genome shotgun (WGS) entry which is preliminary data.</text>
</comment>
<dbReference type="Proteomes" id="UP001160301">
    <property type="component" value="Unassembled WGS sequence"/>
</dbReference>
<sequence>MKRIVIGVLLVSIALPAPGCTEDKCKNPAKGADRIKGIWTDGDAIKCNAVVTCPGHGGRPDNRFALQGGDDPATIDQHRDSWNANQCKKLVMQKEWFNKECTVEAFPEIICLDVDGGSGAPGPIPTGGTLVTVGVGAGSGDSWITEQGAGGAGGSSEEAGQAGHGGD</sequence>
<evidence type="ECO:0000313" key="2">
    <source>
        <dbReference type="EMBL" id="MDI1432916.1"/>
    </source>
</evidence>
<feature type="region of interest" description="Disordered" evidence="1">
    <location>
        <begin position="139"/>
        <end position="167"/>
    </location>
</feature>
<organism evidence="2 3">
    <name type="scientific">Polyangium sorediatum</name>
    <dbReference type="NCBI Taxonomy" id="889274"/>
    <lineage>
        <taxon>Bacteria</taxon>
        <taxon>Pseudomonadati</taxon>
        <taxon>Myxococcota</taxon>
        <taxon>Polyangia</taxon>
        <taxon>Polyangiales</taxon>
        <taxon>Polyangiaceae</taxon>
        <taxon>Polyangium</taxon>
    </lineage>
</organism>
<dbReference type="RefSeq" id="WP_136969180.1">
    <property type="nucleotide sequence ID" value="NZ_JARZHI010000024.1"/>
</dbReference>
<evidence type="ECO:0000256" key="1">
    <source>
        <dbReference type="SAM" id="MobiDB-lite"/>
    </source>
</evidence>
<name>A0ABT6NX81_9BACT</name>
<dbReference type="EMBL" id="JARZHI010000024">
    <property type="protein sequence ID" value="MDI1432916.1"/>
    <property type="molecule type" value="Genomic_DNA"/>
</dbReference>